<evidence type="ECO:0000256" key="5">
    <source>
        <dbReference type="ARBA" id="ARBA00022825"/>
    </source>
</evidence>
<dbReference type="InterPro" id="IPR009003">
    <property type="entry name" value="Peptidase_S1_PA"/>
</dbReference>
<dbReference type="PIRSF" id="PIRSF001134">
    <property type="entry name" value="Streptogrisin"/>
    <property type="match status" value="1"/>
</dbReference>
<evidence type="ECO:0000256" key="1">
    <source>
        <dbReference type="ARBA" id="ARBA00007664"/>
    </source>
</evidence>
<evidence type="ECO:0000256" key="7">
    <source>
        <dbReference type="ARBA" id="ARBA00023157"/>
    </source>
</evidence>
<feature type="disulfide bond" evidence="9">
    <location>
        <begin position="365"/>
        <end position="399"/>
    </location>
</feature>
<keyword evidence="5" id="KW-0720">Serine protease</keyword>
<feature type="active site" description="Charge relay system" evidence="8">
    <location>
        <position position="256"/>
    </location>
</feature>
<dbReference type="Pfam" id="PF02983">
    <property type="entry name" value="Pro_Al_protease"/>
    <property type="match status" value="1"/>
</dbReference>
<feature type="region of interest" description="Disordered" evidence="10">
    <location>
        <begin position="29"/>
        <end position="61"/>
    </location>
</feature>
<accession>A0A919K7E7</accession>
<comment type="similarity">
    <text evidence="1">Belongs to the peptidase S1 family.</text>
</comment>
<evidence type="ECO:0000256" key="2">
    <source>
        <dbReference type="ARBA" id="ARBA00022670"/>
    </source>
</evidence>
<feature type="disulfide bond" evidence="9">
    <location>
        <begin position="329"/>
        <end position="339"/>
    </location>
</feature>
<keyword evidence="3 11" id="KW-0732">Signal</keyword>
<organism evidence="13 14">
    <name type="scientific">Paractinoplanes rishiriensis</name>
    <dbReference type="NCBI Taxonomy" id="1050105"/>
    <lineage>
        <taxon>Bacteria</taxon>
        <taxon>Bacillati</taxon>
        <taxon>Actinomycetota</taxon>
        <taxon>Actinomycetes</taxon>
        <taxon>Micromonosporales</taxon>
        <taxon>Micromonosporaceae</taxon>
        <taxon>Paractinoplanes</taxon>
    </lineage>
</organism>
<dbReference type="GO" id="GO:0005576">
    <property type="term" value="C:extracellular region"/>
    <property type="evidence" value="ECO:0007669"/>
    <property type="project" value="InterPro"/>
</dbReference>
<evidence type="ECO:0000256" key="6">
    <source>
        <dbReference type="ARBA" id="ARBA00023145"/>
    </source>
</evidence>
<evidence type="ECO:0000256" key="9">
    <source>
        <dbReference type="PIRSR" id="PIRSR001134-2"/>
    </source>
</evidence>
<comment type="caution">
    <text evidence="13">The sequence shown here is derived from an EMBL/GenBank/DDBJ whole genome shotgun (WGS) entry which is preliminary data.</text>
</comment>
<dbReference type="InterPro" id="IPR001316">
    <property type="entry name" value="Pept_S1A_streptogrisin"/>
</dbReference>
<evidence type="ECO:0000256" key="11">
    <source>
        <dbReference type="SAM" id="SignalP"/>
    </source>
</evidence>
<feature type="domain" description="Peptidase S1A alpha-lytic prodomain" evidence="12">
    <location>
        <begin position="143"/>
        <end position="198"/>
    </location>
</feature>
<dbReference type="EMBL" id="BOMV01000059">
    <property type="protein sequence ID" value="GIE97976.1"/>
    <property type="molecule type" value="Genomic_DNA"/>
</dbReference>
<keyword evidence="4" id="KW-0378">Hydrolase</keyword>
<dbReference type="InterPro" id="IPR043504">
    <property type="entry name" value="Peptidase_S1_PA_chymotrypsin"/>
</dbReference>
<dbReference type="GO" id="GO:0006508">
    <property type="term" value="P:proteolysis"/>
    <property type="evidence" value="ECO:0007669"/>
    <property type="project" value="UniProtKB-KW"/>
</dbReference>
<keyword evidence="2 13" id="KW-0645">Protease</keyword>
<proteinExistence type="inferred from homology"/>
<evidence type="ECO:0000313" key="14">
    <source>
        <dbReference type="Proteomes" id="UP000636960"/>
    </source>
</evidence>
<dbReference type="AlphaFoldDB" id="A0A919K7E7"/>
<evidence type="ECO:0000256" key="8">
    <source>
        <dbReference type="PIRSR" id="PIRSR001134-1"/>
    </source>
</evidence>
<dbReference type="InterPro" id="IPR004236">
    <property type="entry name" value="Pept_S1_alpha_lytic"/>
</dbReference>
<feature type="active site" description="Charge relay system" evidence="8">
    <location>
        <position position="289"/>
    </location>
</feature>
<protein>
    <submittedName>
        <fullName evidence="13">Serine protease</fullName>
    </submittedName>
</protein>
<feature type="compositionally biased region" description="Low complexity" evidence="10">
    <location>
        <begin position="43"/>
        <end position="56"/>
    </location>
</feature>
<dbReference type="PRINTS" id="PR00861">
    <property type="entry name" value="ALYTICPTASE"/>
</dbReference>
<evidence type="ECO:0000259" key="12">
    <source>
        <dbReference type="Pfam" id="PF02983"/>
    </source>
</evidence>
<evidence type="ECO:0000313" key="13">
    <source>
        <dbReference type="EMBL" id="GIE97976.1"/>
    </source>
</evidence>
<reference evidence="13" key="1">
    <citation type="submission" date="2021-01" db="EMBL/GenBank/DDBJ databases">
        <title>Whole genome shotgun sequence of Actinoplanes rishiriensis NBRC 108556.</title>
        <authorList>
            <person name="Komaki H."/>
            <person name="Tamura T."/>
        </authorList>
    </citation>
    <scope>NUCLEOTIDE SEQUENCE</scope>
    <source>
        <strain evidence="13">NBRC 108556</strain>
    </source>
</reference>
<keyword evidence="6" id="KW-0865">Zymogen</keyword>
<feature type="signal peptide" evidence="11">
    <location>
        <begin position="1"/>
        <end position="26"/>
    </location>
</feature>
<gene>
    <name evidence="13" type="ORF">Ari01nite_54410</name>
</gene>
<dbReference type="RefSeq" id="WP_203785009.1">
    <property type="nucleotide sequence ID" value="NZ_BOMV01000059.1"/>
</dbReference>
<dbReference type="GO" id="GO:0004252">
    <property type="term" value="F:serine-type endopeptidase activity"/>
    <property type="evidence" value="ECO:0007669"/>
    <property type="project" value="InterPro"/>
</dbReference>
<keyword evidence="14" id="KW-1185">Reference proteome</keyword>
<feature type="active site" description="Charge relay system" evidence="8">
    <location>
        <position position="371"/>
    </location>
</feature>
<evidence type="ECO:0000256" key="4">
    <source>
        <dbReference type="ARBA" id="ARBA00022801"/>
    </source>
</evidence>
<feature type="chain" id="PRO_5036996911" evidence="11">
    <location>
        <begin position="27"/>
        <end position="426"/>
    </location>
</feature>
<feature type="disulfide bond" evidence="9">
    <location>
        <begin position="235"/>
        <end position="257"/>
    </location>
</feature>
<dbReference type="SUPFAM" id="SSF50494">
    <property type="entry name" value="Trypsin-like serine proteases"/>
    <property type="match status" value="1"/>
</dbReference>
<name>A0A919K7E7_9ACTN</name>
<evidence type="ECO:0000256" key="10">
    <source>
        <dbReference type="SAM" id="MobiDB-lite"/>
    </source>
</evidence>
<evidence type="ECO:0000256" key="3">
    <source>
        <dbReference type="ARBA" id="ARBA00022729"/>
    </source>
</evidence>
<keyword evidence="7 9" id="KW-1015">Disulfide bond</keyword>
<dbReference type="Gene3D" id="2.40.10.10">
    <property type="entry name" value="Trypsin-like serine proteases"/>
    <property type="match status" value="2"/>
</dbReference>
<dbReference type="InterPro" id="IPR035070">
    <property type="entry name" value="Streptogrisin_prodomain"/>
</dbReference>
<sequence>MHRSATTTALLAMILAGIGSAVPASAAEPDRVAPASSGAPVATPQGGTPSQPGGRPADPAGNATALAALQRDLGLNAEQFKQARTAAAVSATTDTQLRGRLGAAFGGSWLETRTGKLSVAVTTAADAQVVTGAGATAVLVARTERQLDAVKTDLDKLSRTSPAALADAHSWGVDVQRNQVVLTVSTGRTEAIRPLVQKYGQAVAIEESAHRPQPTNFPWLDGGLPYDNTSAGTGCSTGFNVRNIAAGTEYVLTAGHCGDPGDNVNGTAAVGAGGVNIGSFTSSWFPTWDDALIQVTNGAWAQGAYIWLYPGYLTINSGYTDGPIGTLICKSGRTTLLTCGGITGKNWTVNYAAGAVYGLTRNNACYEPGDSGGSNINMFIVTPAPEGVSSGASLVGGNCLAVPVSYYFPVADSLPFYSAAYGVSLW</sequence>
<dbReference type="Gene3D" id="3.30.300.50">
    <property type="match status" value="2"/>
</dbReference>
<dbReference type="CDD" id="cd21112">
    <property type="entry name" value="alphaLP-like"/>
    <property type="match status" value="1"/>
</dbReference>
<dbReference type="Proteomes" id="UP000636960">
    <property type="component" value="Unassembled WGS sequence"/>
</dbReference>